<feature type="transmembrane region" description="Helical" evidence="1">
    <location>
        <begin position="88"/>
        <end position="110"/>
    </location>
</feature>
<keyword evidence="1" id="KW-0812">Transmembrane</keyword>
<evidence type="ECO:0000256" key="1">
    <source>
        <dbReference type="SAM" id="Phobius"/>
    </source>
</evidence>
<name>A0AAV0ETM2_9ASTE</name>
<protein>
    <submittedName>
        <fullName evidence="2">Uncharacterized protein</fullName>
    </submittedName>
</protein>
<keyword evidence="1" id="KW-0472">Membrane</keyword>
<keyword evidence="3" id="KW-1185">Reference proteome</keyword>
<proteinExistence type="predicted"/>
<comment type="caution">
    <text evidence="2">The sequence shown here is derived from an EMBL/GenBank/DDBJ whole genome shotgun (WGS) entry which is preliminary data.</text>
</comment>
<organism evidence="2 3">
    <name type="scientific">Cuscuta epithymum</name>
    <dbReference type="NCBI Taxonomy" id="186058"/>
    <lineage>
        <taxon>Eukaryota</taxon>
        <taxon>Viridiplantae</taxon>
        <taxon>Streptophyta</taxon>
        <taxon>Embryophyta</taxon>
        <taxon>Tracheophyta</taxon>
        <taxon>Spermatophyta</taxon>
        <taxon>Magnoliopsida</taxon>
        <taxon>eudicotyledons</taxon>
        <taxon>Gunneridae</taxon>
        <taxon>Pentapetalae</taxon>
        <taxon>asterids</taxon>
        <taxon>lamiids</taxon>
        <taxon>Solanales</taxon>
        <taxon>Convolvulaceae</taxon>
        <taxon>Cuscuteae</taxon>
        <taxon>Cuscuta</taxon>
        <taxon>Cuscuta subgen. Cuscuta</taxon>
    </lineage>
</organism>
<reference evidence="2" key="1">
    <citation type="submission" date="2022-07" db="EMBL/GenBank/DDBJ databases">
        <authorList>
            <person name="Macas J."/>
            <person name="Novak P."/>
            <person name="Neumann P."/>
        </authorList>
    </citation>
    <scope>NUCLEOTIDE SEQUENCE</scope>
</reference>
<keyword evidence="1" id="KW-1133">Transmembrane helix</keyword>
<accession>A0AAV0ETM2</accession>
<gene>
    <name evidence="2" type="ORF">CEPIT_LOCUS27632</name>
</gene>
<evidence type="ECO:0000313" key="2">
    <source>
        <dbReference type="EMBL" id="CAH9126564.1"/>
    </source>
</evidence>
<sequence>MPQREIAEGLPEVLEQLQKWTSHLQRRCGYLGGLCSNQHEPQNQLRSQSAPKLLHVLYMCVLRDLRMFSRAKNIQRIWRQMKETKRSIFIVVYFVLAWHLEQSVGLRGWIDIVNVLHA</sequence>
<dbReference type="Proteomes" id="UP001152523">
    <property type="component" value="Unassembled WGS sequence"/>
</dbReference>
<dbReference type="AlphaFoldDB" id="A0AAV0ETM2"/>
<dbReference type="EMBL" id="CAMAPF010000942">
    <property type="protein sequence ID" value="CAH9126564.1"/>
    <property type="molecule type" value="Genomic_DNA"/>
</dbReference>
<evidence type="ECO:0000313" key="3">
    <source>
        <dbReference type="Proteomes" id="UP001152523"/>
    </source>
</evidence>